<dbReference type="AlphaFoldDB" id="A0A7M2YVE1"/>
<name>A0A7M2YVE1_9ACTN</name>
<proteinExistence type="predicted"/>
<dbReference type="RefSeq" id="WP_114797192.1">
    <property type="nucleotide sequence ID" value="NZ_QQZY01000009.1"/>
</dbReference>
<dbReference type="GO" id="GO:0050043">
    <property type="term" value="F:lactate racemase activity"/>
    <property type="evidence" value="ECO:0007669"/>
    <property type="project" value="InterPro"/>
</dbReference>
<reference evidence="3" key="2">
    <citation type="journal article" date="2019" name="MicrobiologyOpen">
        <title>High-quality draft genome sequence of Gaiella occulta isolated from a 150 meter deep mineral water borehole and comparison with the genome sequences of other deep-branching lineages of the phylum Actinobacteria.</title>
        <authorList>
            <person name="Severino R."/>
            <person name="Froufe H.J.C."/>
            <person name="Barroso C."/>
            <person name="Albuquerque L."/>
            <person name="Lobo-da-Cunha A."/>
            <person name="da Costa M.S."/>
            <person name="Egas C."/>
        </authorList>
    </citation>
    <scope>NUCLEOTIDE SEQUENCE [LARGE SCALE GENOMIC DNA]</scope>
    <source>
        <strain evidence="3">F2-233</strain>
    </source>
</reference>
<comment type="caution">
    <text evidence="2">The sequence shown here is derived from an EMBL/GenBank/DDBJ whole genome shotgun (WGS) entry which is preliminary data.</text>
</comment>
<feature type="domain" description="LarA-like N-terminal" evidence="1">
    <location>
        <begin position="31"/>
        <end position="172"/>
    </location>
</feature>
<dbReference type="Pfam" id="PF09861">
    <property type="entry name" value="Lar_N"/>
    <property type="match status" value="1"/>
</dbReference>
<accession>A0A7M2YVE1</accession>
<keyword evidence="3" id="KW-1185">Reference proteome</keyword>
<gene>
    <name evidence="2" type="ORF">Gocc_2793</name>
</gene>
<sequence>MRKIPLLTGSRVQLVAVDDGAHLLAPPPPLGALADVGDAVAEALRYPLSGPPLADLVTRGGRATIVVELPTLPLPGAAADPRQDALAAVIDELDRLGMPRARHTLLVAGGLERRAGRRDLERLLHPARARAYRGTVVVHDCAGDELRSLGATGAGELRVHPALVDTDLVVTVTAAETTDRGGACTLLAACSADVVRAARPSPSLLQPSASPASRLGAAVESALAQHTPVVGVSLVLDHPRLTGRYRGYPWSLPTLHALRLSPARLLLNALPGGVRRHLLQGLSRQIGAVSALAGPPSVAHAEALLRGVAVRGTPLPEPLDTLVVPLPWKGPRQPREPLNPITAAAVGLGLALRLWRDAPPLAEGGTIVLLHDFARTFESGPQAPHRALFNELRENRDPERIAGLEAAAARDHRGLSAYRGGRAPHPLLPYADWETCAPALARAGRVIAAGCRDAAAARALGLVPSHNATTALQMARGVAGGDHRVGVLLAPPYAPLLAAALADGERQSMPR</sequence>
<dbReference type="EMBL" id="QQZY01000009">
    <property type="protein sequence ID" value="RDI73437.1"/>
    <property type="molecule type" value="Genomic_DNA"/>
</dbReference>
<protein>
    <recommendedName>
        <fullName evidence="1">LarA-like N-terminal domain-containing protein</fullName>
    </recommendedName>
</protein>
<dbReference type="Proteomes" id="UP000254134">
    <property type="component" value="Unassembled WGS sequence"/>
</dbReference>
<dbReference type="InterPro" id="IPR018657">
    <property type="entry name" value="LarA-like_N"/>
</dbReference>
<evidence type="ECO:0000313" key="2">
    <source>
        <dbReference type="EMBL" id="RDI73437.1"/>
    </source>
</evidence>
<dbReference type="OrthoDB" id="9770545at2"/>
<dbReference type="Gene3D" id="3.40.50.11440">
    <property type="match status" value="1"/>
</dbReference>
<reference evidence="2 3" key="1">
    <citation type="submission" date="2018-07" db="EMBL/GenBank/DDBJ databases">
        <title>High-quality-draft genome sequence of Gaiella occulta.</title>
        <authorList>
            <person name="Severino R."/>
            <person name="Froufe H.J.C."/>
            <person name="Rainey F.A."/>
            <person name="Barroso C."/>
            <person name="Albuquerque L."/>
            <person name="Lobo-Da-Cunha A."/>
            <person name="Da Costa M.S."/>
            <person name="Egas C."/>
        </authorList>
    </citation>
    <scope>NUCLEOTIDE SEQUENCE [LARGE SCALE GENOMIC DNA]</scope>
    <source>
        <strain evidence="2 3">F2-233</strain>
    </source>
</reference>
<organism evidence="2 3">
    <name type="scientific">Gaiella occulta</name>
    <dbReference type="NCBI Taxonomy" id="1002870"/>
    <lineage>
        <taxon>Bacteria</taxon>
        <taxon>Bacillati</taxon>
        <taxon>Actinomycetota</taxon>
        <taxon>Thermoleophilia</taxon>
        <taxon>Gaiellales</taxon>
        <taxon>Gaiellaceae</taxon>
        <taxon>Gaiella</taxon>
    </lineage>
</organism>
<evidence type="ECO:0000313" key="3">
    <source>
        <dbReference type="Proteomes" id="UP000254134"/>
    </source>
</evidence>
<evidence type="ECO:0000259" key="1">
    <source>
        <dbReference type="Pfam" id="PF09861"/>
    </source>
</evidence>